<dbReference type="Gene3D" id="2.40.320.10">
    <property type="entry name" value="Hypothetical Protein Pfu-838710-001"/>
    <property type="match status" value="1"/>
</dbReference>
<accession>A0A0J8G853</accession>
<dbReference type="SMART" id="SM01118">
    <property type="entry name" value="CYTH"/>
    <property type="match status" value="1"/>
</dbReference>
<gene>
    <name evidence="2" type="ORF">X560_1851</name>
</gene>
<dbReference type="Pfam" id="PF01928">
    <property type="entry name" value="CYTH"/>
    <property type="match status" value="1"/>
</dbReference>
<dbReference type="SUPFAM" id="SSF55154">
    <property type="entry name" value="CYTH-like phosphatases"/>
    <property type="match status" value="1"/>
</dbReference>
<feature type="domain" description="CYTH" evidence="1">
    <location>
        <begin position="3"/>
        <end position="191"/>
    </location>
</feature>
<dbReference type="RefSeq" id="WP_007472190.1">
    <property type="nucleotide sequence ID" value="NZ_KQ130617.1"/>
</dbReference>
<organism evidence="2 3">
    <name type="scientific">Listeria fleischmannii 1991</name>
    <dbReference type="NCBI Taxonomy" id="1430899"/>
    <lineage>
        <taxon>Bacteria</taxon>
        <taxon>Bacillati</taxon>
        <taxon>Bacillota</taxon>
        <taxon>Bacilli</taxon>
        <taxon>Bacillales</taxon>
        <taxon>Listeriaceae</taxon>
        <taxon>Listeria</taxon>
    </lineage>
</organism>
<dbReference type="EMBL" id="AZHO01000023">
    <property type="protein sequence ID" value="KMT58815.1"/>
    <property type="molecule type" value="Genomic_DNA"/>
</dbReference>
<dbReference type="CDD" id="cd07762">
    <property type="entry name" value="CYTH-like_Pase_1"/>
    <property type="match status" value="1"/>
</dbReference>
<evidence type="ECO:0000313" key="3">
    <source>
        <dbReference type="Proteomes" id="UP000052258"/>
    </source>
</evidence>
<dbReference type="PROSITE" id="PS51707">
    <property type="entry name" value="CYTH"/>
    <property type="match status" value="1"/>
</dbReference>
<dbReference type="OrthoDB" id="384378at2"/>
<dbReference type="PIRSF" id="PIRSF012526">
    <property type="entry name" value="CYTH_UCP012526"/>
    <property type="match status" value="1"/>
</dbReference>
<proteinExistence type="predicted"/>
<dbReference type="InterPro" id="IPR023577">
    <property type="entry name" value="CYTH_domain"/>
</dbReference>
<keyword evidence="3" id="KW-1185">Reference proteome</keyword>
<dbReference type="InterPro" id="IPR009195">
    <property type="entry name" value="Uncharacterised_YjbK"/>
</dbReference>
<dbReference type="InterPro" id="IPR033469">
    <property type="entry name" value="CYTH-like_dom_sf"/>
</dbReference>
<evidence type="ECO:0000313" key="2">
    <source>
        <dbReference type="EMBL" id="KMT58815.1"/>
    </source>
</evidence>
<evidence type="ECO:0000259" key="1">
    <source>
        <dbReference type="PROSITE" id="PS51707"/>
    </source>
</evidence>
<name>A0A0J8G853_9LIST</name>
<reference evidence="2 3" key="1">
    <citation type="journal article" date="2015" name="Genome Biol. Evol.">
        <title>Comparative Genomics of Listeria Sensu Lato: Genus-Wide Differences in Evolutionary Dynamics and the Progressive Gain of Complex, Potentially Pathogenicity-Related Traits through Lateral Gene Transfer.</title>
        <authorList>
            <person name="Chiara M."/>
            <person name="Caruso M."/>
            <person name="D'Erchia A.M."/>
            <person name="Manzari C."/>
            <person name="Fraccalvieri R."/>
            <person name="Goffredo E."/>
            <person name="Latorre L."/>
            <person name="Miccolupo A."/>
            <person name="Padalino I."/>
            <person name="Santagada G."/>
            <person name="Chiocco D."/>
            <person name="Pesole G."/>
            <person name="Horner D.S."/>
            <person name="Parisi A."/>
        </authorList>
    </citation>
    <scope>NUCLEOTIDE SEQUENCE [LARGE SCALE GENOMIC DNA]</scope>
    <source>
        <strain evidence="2 3">1991</strain>
    </source>
</reference>
<comment type="caution">
    <text evidence="2">The sequence shown here is derived from an EMBL/GenBank/DDBJ whole genome shotgun (WGS) entry which is preliminary data.</text>
</comment>
<dbReference type="PATRIC" id="fig|1430899.3.peg.1891"/>
<protein>
    <submittedName>
        <fullName evidence="2">Adenylate cyclase</fullName>
    </submittedName>
</protein>
<dbReference type="Proteomes" id="UP000052258">
    <property type="component" value="Unassembled WGS sequence"/>
</dbReference>
<dbReference type="AlphaFoldDB" id="A0A0J8G853"/>
<sequence>MEELEIEFRNLLNENEYASLCDLFRLKETDYFEQTNYYFDTKDFALKARLSALRIRKKGSHFEMTLKTPQGDGLLETTQYLGGDQAEAIFDGANIPTGPIRDKLATLSVSYEDLHYFGSLKTIRAEVEYKKGLLVFDKNFYGDKIDFDVEYEVSDFKKGQEIFNRFLERNEITIQPAPNKIERFYEHVYKK</sequence>